<protein>
    <submittedName>
        <fullName evidence="15">DAF1 protein</fullName>
    </submittedName>
</protein>
<dbReference type="PANTHER" id="PTHR19325">
    <property type="entry name" value="COMPLEMENT COMPONENT-RELATED SUSHI DOMAIN-CONTAINING"/>
    <property type="match status" value="1"/>
</dbReference>
<reference evidence="15 16" key="1">
    <citation type="submission" date="2019-09" db="EMBL/GenBank/DDBJ databases">
        <title>Bird 10,000 Genomes (B10K) Project - Family phase.</title>
        <authorList>
            <person name="Zhang G."/>
        </authorList>
    </citation>
    <scope>NUCLEOTIDE SEQUENCE [LARGE SCALE GENOMIC DNA]</scope>
    <source>
        <strain evidence="15">B10K-DU-005-78</strain>
        <tissue evidence="15">Mixed tissue sample</tissue>
    </source>
</reference>
<evidence type="ECO:0000313" key="15">
    <source>
        <dbReference type="EMBL" id="NXK07727.1"/>
    </source>
</evidence>
<feature type="domain" description="Sushi" evidence="14">
    <location>
        <begin position="2"/>
        <end position="66"/>
    </location>
</feature>
<dbReference type="PANTHER" id="PTHR19325:SF317">
    <property type="entry name" value="COMPLEMENT DECAY-ACCELERATING FACTOR"/>
    <property type="match status" value="1"/>
</dbReference>
<keyword evidence="10" id="KW-0325">Glycoprotein</keyword>
<comment type="similarity">
    <text evidence="2">Belongs to the receptors of complement activation (RCA) family.</text>
</comment>
<feature type="non-terminal residue" evidence="15">
    <location>
        <position position="162"/>
    </location>
</feature>
<comment type="caution">
    <text evidence="12">Lacks conserved residue(s) required for the propagation of feature annotation.</text>
</comment>
<evidence type="ECO:0000256" key="10">
    <source>
        <dbReference type="ARBA" id="ARBA00023180"/>
    </source>
</evidence>
<evidence type="ECO:0000256" key="11">
    <source>
        <dbReference type="ARBA" id="ARBA00045541"/>
    </source>
</evidence>
<evidence type="ECO:0000256" key="1">
    <source>
        <dbReference type="ARBA" id="ARBA00004370"/>
    </source>
</evidence>
<keyword evidence="5" id="KW-0677">Repeat</keyword>
<evidence type="ECO:0000313" key="16">
    <source>
        <dbReference type="Proteomes" id="UP000555649"/>
    </source>
</evidence>
<evidence type="ECO:0000256" key="3">
    <source>
        <dbReference type="ARBA" id="ARBA00022588"/>
    </source>
</evidence>
<dbReference type="AlphaFoldDB" id="A0A7L0GI11"/>
<dbReference type="InterPro" id="IPR000436">
    <property type="entry name" value="Sushi_SCR_CCP_dom"/>
</dbReference>
<gene>
    <name evidence="15" type="primary">Cd55_0</name>
    <name evidence="15" type="ORF">HERCAC_R06114</name>
</gene>
<evidence type="ECO:0000256" key="2">
    <source>
        <dbReference type="ARBA" id="ARBA00010908"/>
    </source>
</evidence>
<keyword evidence="9" id="KW-1015">Disulfide bond</keyword>
<dbReference type="GO" id="GO:0006958">
    <property type="term" value="P:complement activation, classical pathway"/>
    <property type="evidence" value="ECO:0007669"/>
    <property type="project" value="UniProtKB-KW"/>
</dbReference>
<dbReference type="Gene3D" id="2.10.70.10">
    <property type="entry name" value="Complement Module, domain 1"/>
    <property type="match status" value="2"/>
</dbReference>
<evidence type="ECO:0000256" key="5">
    <source>
        <dbReference type="ARBA" id="ARBA00022737"/>
    </source>
</evidence>
<dbReference type="InterPro" id="IPR050350">
    <property type="entry name" value="Compl-Cell_Adhes-Reg"/>
</dbReference>
<keyword evidence="6" id="KW-0391">Immunity</keyword>
<dbReference type="Pfam" id="PF00084">
    <property type="entry name" value="Sushi"/>
    <property type="match status" value="2"/>
</dbReference>
<sequence>TGDCGPLPNIIHAEPPEDSKHQGSFSVGSKVTYRCHTGYVKRPLLSDTIQCLENSQWSNLPEFCGRNCLSPPRVRFARISQEDEMQNFYDVNITVKYICRPGYENTTAQLPTSTCLDDLSWSEVPELCRRKSCGIPENPEYGKVIASDHLFGARADVVCNRG</sequence>
<keyword evidence="8" id="KW-0472">Membrane</keyword>
<keyword evidence="16" id="KW-1185">Reference proteome</keyword>
<feature type="region of interest" description="Disordered" evidence="13">
    <location>
        <begin position="1"/>
        <end position="25"/>
    </location>
</feature>
<keyword evidence="3" id="KW-0399">Innate immunity</keyword>
<dbReference type="CDD" id="cd00033">
    <property type="entry name" value="CCP"/>
    <property type="match status" value="2"/>
</dbReference>
<dbReference type="GO" id="GO:0045087">
    <property type="term" value="P:innate immune response"/>
    <property type="evidence" value="ECO:0007669"/>
    <property type="project" value="UniProtKB-KW"/>
</dbReference>
<proteinExistence type="inferred from homology"/>
<comment type="caution">
    <text evidence="15">The sequence shown here is derived from an EMBL/GenBank/DDBJ whole genome shotgun (WGS) entry which is preliminary data.</text>
</comment>
<evidence type="ECO:0000256" key="6">
    <source>
        <dbReference type="ARBA" id="ARBA00022859"/>
    </source>
</evidence>
<dbReference type="SUPFAM" id="SSF57535">
    <property type="entry name" value="Complement control module/SCR domain"/>
    <property type="match status" value="2"/>
</dbReference>
<evidence type="ECO:0000256" key="13">
    <source>
        <dbReference type="SAM" id="MobiDB-lite"/>
    </source>
</evidence>
<comment type="function">
    <text evidence="11">This protein recognizes C4b and C3b fragments that condense with cell-surface hydroxyl or amino groups when nascent C4b and C3b are locally generated during C4 and c3 activation. Interaction of daf with cell-associated C4b and C3b polypeptides interferes with their ability to catalyze the conversion of C2 and factor B to enzymatically active C2a and Bb and thereby prevents the formation of C4b2a and C3bBb, the amplification convertases of the complement cascade. Inhibits complement activation by destabilizing and preventing the formation of C3 and C5 convertases, which prevents complement damage.</text>
</comment>
<accession>A0A7L0GI11</accession>
<evidence type="ECO:0000256" key="9">
    <source>
        <dbReference type="ARBA" id="ARBA00023157"/>
    </source>
</evidence>
<evidence type="ECO:0000256" key="12">
    <source>
        <dbReference type="PROSITE-ProRule" id="PRU00302"/>
    </source>
</evidence>
<dbReference type="SMART" id="SM00032">
    <property type="entry name" value="CCP"/>
    <property type="match status" value="2"/>
</dbReference>
<evidence type="ECO:0000259" key="14">
    <source>
        <dbReference type="PROSITE" id="PS50923"/>
    </source>
</evidence>
<comment type="subcellular location">
    <subcellularLocation>
        <location evidence="1">Membrane</location>
    </subcellularLocation>
</comment>
<feature type="non-terminal residue" evidence="15">
    <location>
        <position position="1"/>
    </location>
</feature>
<feature type="domain" description="Sushi" evidence="14">
    <location>
        <begin position="67"/>
        <end position="130"/>
    </location>
</feature>
<evidence type="ECO:0000256" key="8">
    <source>
        <dbReference type="ARBA" id="ARBA00023136"/>
    </source>
</evidence>
<dbReference type="Proteomes" id="UP000555649">
    <property type="component" value="Unassembled WGS sequence"/>
</dbReference>
<name>A0A7L0GI11_HERCA</name>
<keyword evidence="7" id="KW-0180">Complement pathway</keyword>
<dbReference type="EMBL" id="VXAJ01000206">
    <property type="protein sequence ID" value="NXK07727.1"/>
    <property type="molecule type" value="Genomic_DNA"/>
</dbReference>
<evidence type="ECO:0000256" key="7">
    <source>
        <dbReference type="ARBA" id="ARBA00022875"/>
    </source>
</evidence>
<organism evidence="15 16">
    <name type="scientific">Herpetotheres cachinnans</name>
    <name type="common">Laughing falcon</name>
    <name type="synonym">Falco cachinnans</name>
    <dbReference type="NCBI Taxonomy" id="56343"/>
    <lineage>
        <taxon>Eukaryota</taxon>
        <taxon>Metazoa</taxon>
        <taxon>Chordata</taxon>
        <taxon>Craniata</taxon>
        <taxon>Vertebrata</taxon>
        <taxon>Euteleostomi</taxon>
        <taxon>Archelosauria</taxon>
        <taxon>Archosauria</taxon>
        <taxon>Dinosauria</taxon>
        <taxon>Saurischia</taxon>
        <taxon>Theropoda</taxon>
        <taxon>Coelurosauria</taxon>
        <taxon>Aves</taxon>
        <taxon>Neognathae</taxon>
        <taxon>Neoaves</taxon>
        <taxon>Telluraves</taxon>
        <taxon>Australaves</taxon>
        <taxon>Falconiformes</taxon>
        <taxon>Falconidae</taxon>
        <taxon>Herpetotheres</taxon>
    </lineage>
</organism>
<dbReference type="PROSITE" id="PS50923">
    <property type="entry name" value="SUSHI"/>
    <property type="match status" value="2"/>
</dbReference>
<evidence type="ECO:0000256" key="4">
    <source>
        <dbReference type="ARBA" id="ARBA00022659"/>
    </source>
</evidence>
<keyword evidence="4 12" id="KW-0768">Sushi</keyword>
<dbReference type="InterPro" id="IPR035976">
    <property type="entry name" value="Sushi/SCR/CCP_sf"/>
</dbReference>
<dbReference type="GO" id="GO:0016020">
    <property type="term" value="C:membrane"/>
    <property type="evidence" value="ECO:0007669"/>
    <property type="project" value="UniProtKB-SubCell"/>
</dbReference>